<sequence length="207" mass="22918">MTDIRTPLRRRPAQRRSAERVQRMLDACAEILDEDGYDGLTTTRIAQRAEVAIGSVYQFFPDKRAVAQALALRNLEQFEQRVSERLTGGGFDDWSDTVGAIIAIFVEMHRSVPGFRVLRFGDVADVRLLDEGAENNSVVAERLRELIVDTFGIAETPGLARALAIAVEAADAVLKLAFRRDPAGDPEILAEAERLIHGYLADHISTD</sequence>
<name>A0A372JQ96_9ACTN</name>
<dbReference type="AlphaFoldDB" id="A0A372JQ96"/>
<dbReference type="OrthoDB" id="9816320at2"/>
<dbReference type="PANTHER" id="PTHR30055">
    <property type="entry name" value="HTH-TYPE TRANSCRIPTIONAL REGULATOR RUTR"/>
    <property type="match status" value="1"/>
</dbReference>
<dbReference type="InterPro" id="IPR050109">
    <property type="entry name" value="HTH-type_TetR-like_transc_reg"/>
</dbReference>
<dbReference type="PROSITE" id="PS50977">
    <property type="entry name" value="HTH_TETR_2"/>
    <property type="match status" value="1"/>
</dbReference>
<keyword evidence="2 4" id="KW-0238">DNA-binding</keyword>
<dbReference type="Proteomes" id="UP000261811">
    <property type="component" value="Unassembled WGS sequence"/>
</dbReference>
<organism evidence="6 7">
    <name type="scientific">Actinomadura logoneensis</name>
    <dbReference type="NCBI Taxonomy" id="2293572"/>
    <lineage>
        <taxon>Bacteria</taxon>
        <taxon>Bacillati</taxon>
        <taxon>Actinomycetota</taxon>
        <taxon>Actinomycetes</taxon>
        <taxon>Streptosporangiales</taxon>
        <taxon>Thermomonosporaceae</taxon>
        <taxon>Actinomadura</taxon>
    </lineage>
</organism>
<dbReference type="InterPro" id="IPR001647">
    <property type="entry name" value="HTH_TetR"/>
</dbReference>
<dbReference type="Pfam" id="PF17928">
    <property type="entry name" value="TetR_C_22"/>
    <property type="match status" value="1"/>
</dbReference>
<dbReference type="RefSeq" id="WP_117356828.1">
    <property type="nucleotide sequence ID" value="NZ_QURH01000148.1"/>
</dbReference>
<dbReference type="InterPro" id="IPR023772">
    <property type="entry name" value="DNA-bd_HTH_TetR-type_CS"/>
</dbReference>
<dbReference type="Gene3D" id="1.10.357.10">
    <property type="entry name" value="Tetracycline Repressor, domain 2"/>
    <property type="match status" value="1"/>
</dbReference>
<dbReference type="GO" id="GO:0003700">
    <property type="term" value="F:DNA-binding transcription factor activity"/>
    <property type="evidence" value="ECO:0007669"/>
    <property type="project" value="TreeGrafter"/>
</dbReference>
<evidence type="ECO:0000256" key="2">
    <source>
        <dbReference type="ARBA" id="ARBA00023125"/>
    </source>
</evidence>
<dbReference type="Pfam" id="PF00440">
    <property type="entry name" value="TetR_N"/>
    <property type="match status" value="1"/>
</dbReference>
<dbReference type="EMBL" id="QURH01000148">
    <property type="protein sequence ID" value="RFU42192.1"/>
    <property type="molecule type" value="Genomic_DNA"/>
</dbReference>
<evidence type="ECO:0000256" key="3">
    <source>
        <dbReference type="ARBA" id="ARBA00023163"/>
    </source>
</evidence>
<feature type="domain" description="HTH tetR-type" evidence="5">
    <location>
        <begin position="18"/>
        <end position="78"/>
    </location>
</feature>
<reference evidence="6 7" key="1">
    <citation type="submission" date="2018-08" db="EMBL/GenBank/DDBJ databases">
        <title>Actinomadura jelena sp. nov., a novel Actinomycete isolated from soil in Chad.</title>
        <authorList>
            <person name="Shi L."/>
        </authorList>
    </citation>
    <scope>NUCLEOTIDE SEQUENCE [LARGE SCALE GENOMIC DNA]</scope>
    <source>
        <strain evidence="6 7">NEAU-G17</strain>
    </source>
</reference>
<feature type="DNA-binding region" description="H-T-H motif" evidence="4">
    <location>
        <begin position="41"/>
        <end position="60"/>
    </location>
</feature>
<gene>
    <name evidence="6" type="ORF">DZF91_07900</name>
</gene>
<evidence type="ECO:0000256" key="4">
    <source>
        <dbReference type="PROSITE-ProRule" id="PRU00335"/>
    </source>
</evidence>
<dbReference type="PANTHER" id="PTHR30055:SF151">
    <property type="entry name" value="TRANSCRIPTIONAL REGULATORY PROTEIN"/>
    <property type="match status" value="1"/>
</dbReference>
<keyword evidence="1" id="KW-0805">Transcription regulation</keyword>
<evidence type="ECO:0000313" key="6">
    <source>
        <dbReference type="EMBL" id="RFU42192.1"/>
    </source>
</evidence>
<keyword evidence="3" id="KW-0804">Transcription</keyword>
<evidence type="ECO:0000313" key="7">
    <source>
        <dbReference type="Proteomes" id="UP000261811"/>
    </source>
</evidence>
<dbReference type="PRINTS" id="PR00455">
    <property type="entry name" value="HTHTETR"/>
</dbReference>
<evidence type="ECO:0000256" key="1">
    <source>
        <dbReference type="ARBA" id="ARBA00023015"/>
    </source>
</evidence>
<dbReference type="PROSITE" id="PS01081">
    <property type="entry name" value="HTH_TETR_1"/>
    <property type="match status" value="1"/>
</dbReference>
<dbReference type="SUPFAM" id="SSF46689">
    <property type="entry name" value="Homeodomain-like"/>
    <property type="match status" value="1"/>
</dbReference>
<evidence type="ECO:0000259" key="5">
    <source>
        <dbReference type="PROSITE" id="PS50977"/>
    </source>
</evidence>
<accession>A0A372JQ96</accession>
<dbReference type="InterPro" id="IPR009057">
    <property type="entry name" value="Homeodomain-like_sf"/>
</dbReference>
<protein>
    <submittedName>
        <fullName evidence="6">TetR/AcrR family transcriptional regulator</fullName>
    </submittedName>
</protein>
<dbReference type="GO" id="GO:0000976">
    <property type="term" value="F:transcription cis-regulatory region binding"/>
    <property type="evidence" value="ECO:0007669"/>
    <property type="project" value="TreeGrafter"/>
</dbReference>
<keyword evidence="7" id="KW-1185">Reference proteome</keyword>
<comment type="caution">
    <text evidence="6">The sequence shown here is derived from an EMBL/GenBank/DDBJ whole genome shotgun (WGS) entry which is preliminary data.</text>
</comment>
<dbReference type="InterPro" id="IPR041674">
    <property type="entry name" value="TetR_C_22"/>
</dbReference>
<proteinExistence type="predicted"/>